<sequence length="319" mass="36834">MMKIMVLGGAGFIGSAFVRELNSRKIKPLVFDLLTYAGRLENLSGTDYDFVKGDIRDSKLHDVIASFRPEIIVNFAAETHVDRSIYKPQDFVTTNILGTVNILEALRLYNFKYVHVSTDEVYGEECADENSPLNPSSPYSASKASADLLVKSYVRTYNVEAIIVRPSNNYGPRQFPEKFIPKTIIRTLLGLHVPIYGDGKQERDWIYVEDTAKIIADLLSKAEWKGNVYNLPGGQRVTNIEIIKLLEEIMNRKIEVRFVSDRPGHDKRYCMINTKLRYTSTTLADGLRKVYEWYVNNRWWWEPLISNKFFREDEPWKTV</sequence>
<dbReference type="Gene3D" id="3.40.50.720">
    <property type="entry name" value="NAD(P)-binding Rossmann-like Domain"/>
    <property type="match status" value="1"/>
</dbReference>
<organism evidence="5 6">
    <name type="scientific">Saccharolobus islandicus (strain Y.N.15.51 / Yellowstone #2)</name>
    <name type="common">Sulfolobus islandicus</name>
    <dbReference type="NCBI Taxonomy" id="419942"/>
    <lineage>
        <taxon>Archaea</taxon>
        <taxon>Thermoproteota</taxon>
        <taxon>Thermoprotei</taxon>
        <taxon>Sulfolobales</taxon>
        <taxon>Sulfolobaceae</taxon>
        <taxon>Saccharolobus</taxon>
    </lineage>
</organism>
<evidence type="ECO:0000256" key="3">
    <source>
        <dbReference type="ARBA" id="ARBA00023239"/>
    </source>
</evidence>
<keyword evidence="3" id="KW-0456">Lyase</keyword>
<dbReference type="Proteomes" id="UP000006818">
    <property type="component" value="Chromosome"/>
</dbReference>
<dbReference type="EMBL" id="CP001404">
    <property type="protein sequence ID" value="ACP49275.1"/>
    <property type="molecule type" value="Genomic_DNA"/>
</dbReference>
<dbReference type="AlphaFoldDB" id="C3NK32"/>
<dbReference type="InterPro" id="IPR016040">
    <property type="entry name" value="NAD(P)-bd_dom"/>
</dbReference>
<dbReference type="InterPro" id="IPR005888">
    <property type="entry name" value="dTDP_Gluc_deHydtase"/>
</dbReference>
<dbReference type="GO" id="GO:0009225">
    <property type="term" value="P:nucleotide-sugar metabolic process"/>
    <property type="evidence" value="ECO:0007669"/>
    <property type="project" value="InterPro"/>
</dbReference>
<dbReference type="SUPFAM" id="SSF51735">
    <property type="entry name" value="NAD(P)-binding Rossmann-fold domains"/>
    <property type="match status" value="1"/>
</dbReference>
<dbReference type="CDD" id="cd05246">
    <property type="entry name" value="dTDP_GD_SDR_e"/>
    <property type="match status" value="1"/>
</dbReference>
<dbReference type="InterPro" id="IPR036291">
    <property type="entry name" value="NAD(P)-bd_dom_sf"/>
</dbReference>
<comment type="cofactor">
    <cofactor evidence="1">
        <name>NAD(+)</name>
        <dbReference type="ChEBI" id="CHEBI:57540"/>
    </cofactor>
</comment>
<dbReference type="GO" id="GO:0008460">
    <property type="term" value="F:dTDP-glucose 4,6-dehydratase activity"/>
    <property type="evidence" value="ECO:0007669"/>
    <property type="project" value="InterPro"/>
</dbReference>
<proteinExistence type="predicted"/>
<evidence type="ECO:0000256" key="1">
    <source>
        <dbReference type="ARBA" id="ARBA00001911"/>
    </source>
</evidence>
<evidence type="ECO:0000313" key="6">
    <source>
        <dbReference type="Proteomes" id="UP000006818"/>
    </source>
</evidence>
<gene>
    <name evidence="5" type="ordered locus">YN1551_2293</name>
</gene>
<name>C3NK32_SACI1</name>
<keyword evidence="2" id="KW-0520">NAD</keyword>
<dbReference type="Gene3D" id="3.90.25.10">
    <property type="entry name" value="UDP-galactose 4-epimerase, domain 1"/>
    <property type="match status" value="1"/>
</dbReference>
<dbReference type="KEGG" id="sin:YN1551_2293"/>
<evidence type="ECO:0000313" key="5">
    <source>
        <dbReference type="EMBL" id="ACP49275.1"/>
    </source>
</evidence>
<evidence type="ECO:0000256" key="2">
    <source>
        <dbReference type="ARBA" id="ARBA00023027"/>
    </source>
</evidence>
<protein>
    <submittedName>
        <fullName evidence="5">NAD-dependent epimerase/dehydratase</fullName>
    </submittedName>
</protein>
<dbReference type="Pfam" id="PF16363">
    <property type="entry name" value="GDP_Man_Dehyd"/>
    <property type="match status" value="1"/>
</dbReference>
<dbReference type="HOGENOM" id="CLU_007383_1_14_2"/>
<feature type="domain" description="NAD(P)-binding" evidence="4">
    <location>
        <begin position="5"/>
        <end position="277"/>
    </location>
</feature>
<dbReference type="PANTHER" id="PTHR43000">
    <property type="entry name" value="DTDP-D-GLUCOSE 4,6-DEHYDRATASE-RELATED"/>
    <property type="match status" value="1"/>
</dbReference>
<accession>C3NK32</accession>
<evidence type="ECO:0000259" key="4">
    <source>
        <dbReference type="Pfam" id="PF16363"/>
    </source>
</evidence>
<reference evidence="5 6" key="1">
    <citation type="journal article" date="2009" name="Proc. Natl. Acad. Sci. U.S.A.">
        <title>Biogeography of the Sulfolobus islandicus pan-genome.</title>
        <authorList>
            <person name="Reno M.L."/>
            <person name="Held N.L."/>
            <person name="Fields C.J."/>
            <person name="Burke P.V."/>
            <person name="Whitaker R.J."/>
        </authorList>
    </citation>
    <scope>NUCLEOTIDE SEQUENCE [LARGE SCALE GENOMIC DNA]</scope>
    <source>
        <strain evidence="6">Y.N.15.51 / Yellowstone #2</strain>
    </source>
</reference>